<keyword evidence="1" id="KW-1133">Transmembrane helix</keyword>
<protein>
    <submittedName>
        <fullName evidence="2">Uncharacterized protein</fullName>
    </submittedName>
</protein>
<reference evidence="2 3" key="1">
    <citation type="submission" date="2023-12" db="EMBL/GenBank/DDBJ databases">
        <authorList>
            <person name="Manesh M.J.H."/>
            <person name="Bing R.G."/>
            <person name="Willard D.J."/>
            <person name="Kelly R.M."/>
        </authorList>
    </citation>
    <scope>NUCLEOTIDE SEQUENCE [LARGE SCALE GENOMIC DNA]</scope>
    <source>
        <strain evidence="2 3">DSM 8977</strain>
    </source>
</reference>
<proteinExistence type="predicted"/>
<keyword evidence="3" id="KW-1185">Reference proteome</keyword>
<dbReference type="Proteomes" id="UP001322744">
    <property type="component" value="Chromosome"/>
</dbReference>
<keyword evidence="1" id="KW-0812">Transmembrane</keyword>
<evidence type="ECO:0000313" key="2">
    <source>
        <dbReference type="EMBL" id="WPX08436.1"/>
    </source>
</evidence>
<keyword evidence="1" id="KW-0472">Membrane</keyword>
<dbReference type="RefSeq" id="WP_157841569.1">
    <property type="nucleotide sequence ID" value="NZ_CP139957.1"/>
</dbReference>
<dbReference type="EMBL" id="CP139957">
    <property type="protein sequence ID" value="WPX08436.1"/>
    <property type="molecule type" value="Genomic_DNA"/>
</dbReference>
<evidence type="ECO:0000256" key="1">
    <source>
        <dbReference type="SAM" id="Phobius"/>
    </source>
</evidence>
<evidence type="ECO:0000313" key="3">
    <source>
        <dbReference type="Proteomes" id="UP001322744"/>
    </source>
</evidence>
<sequence>MSKHFSHKNKKWFGLTLLLIGIGILISLLMPPWLLAFIIAVLLICAGIYLFLKDGRWK</sequence>
<organism evidence="2 3">
    <name type="scientific">Anaerocellum danielii</name>
    <dbReference type="NCBI Taxonomy" id="1387557"/>
    <lineage>
        <taxon>Bacteria</taxon>
        <taxon>Bacillati</taxon>
        <taxon>Bacillota</taxon>
        <taxon>Bacillota incertae sedis</taxon>
        <taxon>Caldicellulosiruptorales</taxon>
        <taxon>Caldicellulosiruptoraceae</taxon>
        <taxon>Anaerocellum</taxon>
    </lineage>
</organism>
<feature type="transmembrane region" description="Helical" evidence="1">
    <location>
        <begin position="12"/>
        <end position="29"/>
    </location>
</feature>
<name>A0ABZ0TY86_9FIRM</name>
<gene>
    <name evidence="2" type="ORF">SOJ16_002321</name>
</gene>
<feature type="transmembrane region" description="Helical" evidence="1">
    <location>
        <begin position="35"/>
        <end position="52"/>
    </location>
</feature>
<accession>A0ABZ0TY86</accession>